<dbReference type="RefSeq" id="WP_344890674.1">
    <property type="nucleotide sequence ID" value="NZ_BAAAZP010000169.1"/>
</dbReference>
<evidence type="ECO:0000313" key="3">
    <source>
        <dbReference type="Proteomes" id="UP001500902"/>
    </source>
</evidence>
<evidence type="ECO:0000313" key="2">
    <source>
        <dbReference type="EMBL" id="GAA3702351.1"/>
    </source>
</evidence>
<name>A0ABP7DC97_9ACTN</name>
<accession>A0ABP7DC97</accession>
<reference evidence="3" key="1">
    <citation type="journal article" date="2019" name="Int. J. Syst. Evol. Microbiol.">
        <title>The Global Catalogue of Microorganisms (GCM) 10K type strain sequencing project: providing services to taxonomists for standard genome sequencing and annotation.</title>
        <authorList>
            <consortium name="The Broad Institute Genomics Platform"/>
            <consortium name="The Broad Institute Genome Sequencing Center for Infectious Disease"/>
            <person name="Wu L."/>
            <person name="Ma J."/>
        </authorList>
    </citation>
    <scope>NUCLEOTIDE SEQUENCE [LARGE SCALE GENOMIC DNA]</scope>
    <source>
        <strain evidence="3">JCM 16904</strain>
    </source>
</reference>
<sequence>MPPGPHPAGRMSGAASSSPAHDPDNRETDPMTHNSQNVADVALRLSFLAARQGAVTMLVRVGRPFVSVPASRTGLTLAARTAGLPDKRVQRGELTTAEWQRVTAAYAAIADAPLWIHERPLTGLDRLPGDVSRAHAAHGVRLVVLDSSLPAPVVHRLRALTRSGPVTVLSPDVSPSVLRRLAARASRRAGEIGFA</sequence>
<dbReference type="InterPro" id="IPR027417">
    <property type="entry name" value="P-loop_NTPase"/>
</dbReference>
<dbReference type="Proteomes" id="UP001500902">
    <property type="component" value="Unassembled WGS sequence"/>
</dbReference>
<gene>
    <name evidence="2" type="ORF">GCM10022224_080180</name>
</gene>
<organism evidence="2 3">
    <name type="scientific">Nonomuraea antimicrobica</name>
    <dbReference type="NCBI Taxonomy" id="561173"/>
    <lineage>
        <taxon>Bacteria</taxon>
        <taxon>Bacillati</taxon>
        <taxon>Actinomycetota</taxon>
        <taxon>Actinomycetes</taxon>
        <taxon>Streptosporangiales</taxon>
        <taxon>Streptosporangiaceae</taxon>
        <taxon>Nonomuraea</taxon>
    </lineage>
</organism>
<evidence type="ECO:0000256" key="1">
    <source>
        <dbReference type="SAM" id="MobiDB-lite"/>
    </source>
</evidence>
<comment type="caution">
    <text evidence="2">The sequence shown here is derived from an EMBL/GenBank/DDBJ whole genome shotgun (WGS) entry which is preliminary data.</text>
</comment>
<dbReference type="Gene3D" id="3.40.50.300">
    <property type="entry name" value="P-loop containing nucleotide triphosphate hydrolases"/>
    <property type="match status" value="1"/>
</dbReference>
<feature type="compositionally biased region" description="Basic and acidic residues" evidence="1">
    <location>
        <begin position="21"/>
        <end position="30"/>
    </location>
</feature>
<proteinExistence type="predicted"/>
<keyword evidence="3" id="KW-1185">Reference proteome</keyword>
<protein>
    <submittedName>
        <fullName evidence="2">Uncharacterized protein</fullName>
    </submittedName>
</protein>
<dbReference type="EMBL" id="BAAAZP010000169">
    <property type="protein sequence ID" value="GAA3702351.1"/>
    <property type="molecule type" value="Genomic_DNA"/>
</dbReference>
<feature type="region of interest" description="Disordered" evidence="1">
    <location>
        <begin position="1"/>
        <end position="33"/>
    </location>
</feature>